<keyword evidence="2" id="KW-0012">Acyltransferase</keyword>
<keyword evidence="5" id="KW-1185">Reference proteome</keyword>
<comment type="caution">
    <text evidence="4">The sequence shown here is derived from an EMBL/GenBank/DDBJ whole genome shotgun (WGS) entry which is preliminary data.</text>
</comment>
<keyword evidence="1" id="KW-0808">Transferase</keyword>
<sequence>MYTEDLDFRYAKREDTALILQFIKELADYEKMLNEVVADEETLEEWIFDKQKAEVIFAVVNGKEVGFALFFHNFSTFLGRAGIYLEDLYVKPECRGKGYGKAILKRLVAIAVERGCGRLEWWCLDWNRSSIDFYLSLGAEPMSDWTVYRIAGVTFEPCDGQVIPAHGTAADNLFHAFISFLFSINIIL</sequence>
<organism evidence="4 5">
    <name type="scientific">Anaerostipes hominis</name>
    <name type="common">ex Liu et al. 2021</name>
    <dbReference type="NCBI Taxonomy" id="2763018"/>
    <lineage>
        <taxon>Bacteria</taxon>
        <taxon>Bacillati</taxon>
        <taxon>Bacillota</taxon>
        <taxon>Clostridia</taxon>
        <taxon>Lachnospirales</taxon>
        <taxon>Lachnospiraceae</taxon>
        <taxon>Anaerostipes</taxon>
    </lineage>
</organism>
<dbReference type="EMBL" id="JACOOS010000021">
    <property type="protein sequence ID" value="MBC5678729.1"/>
    <property type="molecule type" value="Genomic_DNA"/>
</dbReference>
<evidence type="ECO:0000313" key="5">
    <source>
        <dbReference type="Proteomes" id="UP000635828"/>
    </source>
</evidence>
<dbReference type="Pfam" id="PF00583">
    <property type="entry name" value="Acetyltransf_1"/>
    <property type="match status" value="1"/>
</dbReference>
<name>A0ABR7FU83_9FIRM</name>
<dbReference type="PROSITE" id="PS51186">
    <property type="entry name" value="GNAT"/>
    <property type="match status" value="1"/>
</dbReference>
<proteinExistence type="predicted"/>
<evidence type="ECO:0000313" key="4">
    <source>
        <dbReference type="EMBL" id="MBC5678729.1"/>
    </source>
</evidence>
<protein>
    <submittedName>
        <fullName evidence="4">GNAT family N-acetyltransferase</fullName>
    </submittedName>
</protein>
<accession>A0ABR7FU83</accession>
<evidence type="ECO:0000259" key="3">
    <source>
        <dbReference type="PROSITE" id="PS51186"/>
    </source>
</evidence>
<feature type="domain" description="N-acetyltransferase" evidence="3">
    <location>
        <begin position="6"/>
        <end position="156"/>
    </location>
</feature>
<dbReference type="CDD" id="cd04301">
    <property type="entry name" value="NAT_SF"/>
    <property type="match status" value="1"/>
</dbReference>
<evidence type="ECO:0000256" key="2">
    <source>
        <dbReference type="ARBA" id="ARBA00023315"/>
    </source>
</evidence>
<dbReference type="InterPro" id="IPR016181">
    <property type="entry name" value="Acyl_CoA_acyltransferase"/>
</dbReference>
<dbReference type="PANTHER" id="PTHR10545">
    <property type="entry name" value="DIAMINE N-ACETYLTRANSFERASE"/>
    <property type="match status" value="1"/>
</dbReference>
<evidence type="ECO:0000256" key="1">
    <source>
        <dbReference type="ARBA" id="ARBA00022679"/>
    </source>
</evidence>
<dbReference type="InterPro" id="IPR000182">
    <property type="entry name" value="GNAT_dom"/>
</dbReference>
<reference evidence="4 5" key="1">
    <citation type="submission" date="2020-08" db="EMBL/GenBank/DDBJ databases">
        <title>Genome public.</title>
        <authorList>
            <person name="Liu C."/>
            <person name="Sun Q."/>
        </authorList>
    </citation>
    <scope>NUCLEOTIDE SEQUENCE [LARGE SCALE GENOMIC DNA]</scope>
    <source>
        <strain evidence="4 5">NSJ-7</strain>
    </source>
</reference>
<dbReference type="InterPro" id="IPR051016">
    <property type="entry name" value="Diverse_Substrate_AcTransf"/>
</dbReference>
<dbReference type="Proteomes" id="UP000635828">
    <property type="component" value="Unassembled WGS sequence"/>
</dbReference>
<dbReference type="SUPFAM" id="SSF55729">
    <property type="entry name" value="Acyl-CoA N-acyltransferases (Nat)"/>
    <property type="match status" value="1"/>
</dbReference>
<gene>
    <name evidence="4" type="ORF">H8S22_14440</name>
</gene>
<dbReference type="Gene3D" id="3.40.630.30">
    <property type="match status" value="1"/>
</dbReference>
<dbReference type="PANTHER" id="PTHR10545:SF29">
    <property type="entry name" value="GH14572P-RELATED"/>
    <property type="match status" value="1"/>
</dbReference>